<name>A0A2T0LSA7_9PSEU</name>
<dbReference type="SMART" id="SM00530">
    <property type="entry name" value="HTH_XRE"/>
    <property type="match status" value="1"/>
</dbReference>
<gene>
    <name evidence="2" type="ORF">B0I33_107128</name>
</gene>
<dbReference type="Proteomes" id="UP000238362">
    <property type="component" value="Unassembled WGS sequence"/>
</dbReference>
<evidence type="ECO:0000313" key="2">
    <source>
        <dbReference type="EMBL" id="PRX46551.1"/>
    </source>
</evidence>
<dbReference type="Pfam" id="PF13560">
    <property type="entry name" value="HTH_31"/>
    <property type="match status" value="1"/>
</dbReference>
<dbReference type="EMBL" id="PVNH01000007">
    <property type="protein sequence ID" value="PRX46551.1"/>
    <property type="molecule type" value="Genomic_DNA"/>
</dbReference>
<dbReference type="InterPro" id="IPR043917">
    <property type="entry name" value="DUF5753"/>
</dbReference>
<sequence>MGEHISTLREERGYTREQLAERAGWSGKSLVGHLEAAVRQFNPDHVAALLPALGRAEHVARYQKLVTDAAGKGEWWRGLLPRDKAERRKLRELELFLSYESSATRIRLYEPYAVPDLLQTPAYAEHVLRVTRPPHAELRRALLPGRQALLCGAEPTELHVVLDETAVRRRVGGKPVLRAQLRHLAARAAQGNVTVRVLPPAAGLPSAEGNFSVLDMPAELDGHPGVAYVRTPRGWVCHERADEVADFGARWERIAAQALPAERSAELITGWAGEPQGDAR</sequence>
<dbReference type="CDD" id="cd00093">
    <property type="entry name" value="HTH_XRE"/>
    <property type="match status" value="1"/>
</dbReference>
<proteinExistence type="predicted"/>
<dbReference type="Pfam" id="PF19054">
    <property type="entry name" value="DUF5753"/>
    <property type="match status" value="1"/>
</dbReference>
<evidence type="ECO:0000313" key="3">
    <source>
        <dbReference type="Proteomes" id="UP000238362"/>
    </source>
</evidence>
<dbReference type="Gene3D" id="1.10.260.40">
    <property type="entry name" value="lambda repressor-like DNA-binding domains"/>
    <property type="match status" value="1"/>
</dbReference>
<dbReference type="GO" id="GO:0003677">
    <property type="term" value="F:DNA binding"/>
    <property type="evidence" value="ECO:0007669"/>
    <property type="project" value="InterPro"/>
</dbReference>
<evidence type="ECO:0000259" key="1">
    <source>
        <dbReference type="PROSITE" id="PS50943"/>
    </source>
</evidence>
<protein>
    <submittedName>
        <fullName evidence="2">Helix-turn-helix protein</fullName>
    </submittedName>
</protein>
<dbReference type="PROSITE" id="PS50943">
    <property type="entry name" value="HTH_CROC1"/>
    <property type="match status" value="1"/>
</dbReference>
<dbReference type="AlphaFoldDB" id="A0A2T0LSA7"/>
<feature type="domain" description="HTH cro/C1-type" evidence="1">
    <location>
        <begin position="5"/>
        <end position="26"/>
    </location>
</feature>
<keyword evidence="3" id="KW-1185">Reference proteome</keyword>
<dbReference type="SUPFAM" id="SSF47413">
    <property type="entry name" value="lambda repressor-like DNA-binding domains"/>
    <property type="match status" value="1"/>
</dbReference>
<dbReference type="InterPro" id="IPR001387">
    <property type="entry name" value="Cro/C1-type_HTH"/>
</dbReference>
<reference evidence="2 3" key="1">
    <citation type="submission" date="2018-03" db="EMBL/GenBank/DDBJ databases">
        <title>Genomic Encyclopedia of Type Strains, Phase III (KMG-III): the genomes of soil and plant-associated and newly described type strains.</title>
        <authorList>
            <person name="Whitman W."/>
        </authorList>
    </citation>
    <scope>NUCLEOTIDE SEQUENCE [LARGE SCALE GENOMIC DNA]</scope>
    <source>
        <strain evidence="2 3">CGMCC 4.7125</strain>
    </source>
</reference>
<organism evidence="2 3">
    <name type="scientific">Prauserella shujinwangii</name>
    <dbReference type="NCBI Taxonomy" id="1453103"/>
    <lineage>
        <taxon>Bacteria</taxon>
        <taxon>Bacillati</taxon>
        <taxon>Actinomycetota</taxon>
        <taxon>Actinomycetes</taxon>
        <taxon>Pseudonocardiales</taxon>
        <taxon>Pseudonocardiaceae</taxon>
        <taxon>Prauserella</taxon>
    </lineage>
</organism>
<accession>A0A2T0LSA7</accession>
<dbReference type="InterPro" id="IPR010982">
    <property type="entry name" value="Lambda_DNA-bd_dom_sf"/>
</dbReference>
<comment type="caution">
    <text evidence="2">The sequence shown here is derived from an EMBL/GenBank/DDBJ whole genome shotgun (WGS) entry which is preliminary data.</text>
</comment>